<feature type="region of interest" description="Disordered" evidence="3">
    <location>
        <begin position="1"/>
        <end position="28"/>
    </location>
</feature>
<evidence type="ECO:0000259" key="5">
    <source>
        <dbReference type="PROSITE" id="PS50144"/>
    </source>
</evidence>
<feature type="domain" description="BTB" evidence="4">
    <location>
        <begin position="188"/>
        <end position="257"/>
    </location>
</feature>
<dbReference type="EnsemblPlants" id="OB08G21920.1">
    <property type="protein sequence ID" value="OB08G21920.1"/>
    <property type="gene ID" value="OB08G21920"/>
</dbReference>
<dbReference type="Gene3D" id="1.25.40.420">
    <property type="match status" value="1"/>
</dbReference>
<dbReference type="PANTHER" id="PTHR26379:SF268">
    <property type="entry name" value="OS08G0406500 PROTEIN"/>
    <property type="match status" value="1"/>
</dbReference>
<comment type="similarity">
    <text evidence="2">Belongs to the Tdpoz family.</text>
</comment>
<dbReference type="InterPro" id="IPR056423">
    <property type="entry name" value="BACK_BPM_SPOP"/>
</dbReference>
<organism evidence="6">
    <name type="scientific">Oryza brachyantha</name>
    <name type="common">malo sina</name>
    <dbReference type="NCBI Taxonomy" id="4533"/>
    <lineage>
        <taxon>Eukaryota</taxon>
        <taxon>Viridiplantae</taxon>
        <taxon>Streptophyta</taxon>
        <taxon>Embryophyta</taxon>
        <taxon>Tracheophyta</taxon>
        <taxon>Spermatophyta</taxon>
        <taxon>Magnoliopsida</taxon>
        <taxon>Liliopsida</taxon>
        <taxon>Poales</taxon>
        <taxon>Poaceae</taxon>
        <taxon>BOP clade</taxon>
        <taxon>Oryzoideae</taxon>
        <taxon>Oryzeae</taxon>
        <taxon>Oryzinae</taxon>
        <taxon>Oryza</taxon>
    </lineage>
</organism>
<dbReference type="PANTHER" id="PTHR26379">
    <property type="entry name" value="BTB/POZ AND MATH DOMAIN-CONTAINING PROTEIN 1"/>
    <property type="match status" value="1"/>
</dbReference>
<evidence type="ECO:0000259" key="4">
    <source>
        <dbReference type="PROSITE" id="PS50097"/>
    </source>
</evidence>
<accession>J3MSW2</accession>
<dbReference type="InterPro" id="IPR011333">
    <property type="entry name" value="SKP1/BTB/POZ_sf"/>
</dbReference>
<evidence type="ECO:0000313" key="7">
    <source>
        <dbReference type="Proteomes" id="UP000006038"/>
    </source>
</evidence>
<reference evidence="6" key="2">
    <citation type="submission" date="2013-04" db="UniProtKB">
        <authorList>
            <consortium name="EnsemblPlants"/>
        </authorList>
    </citation>
    <scope>IDENTIFICATION</scope>
</reference>
<feature type="domain" description="MATH" evidence="5">
    <location>
        <begin position="30"/>
        <end position="152"/>
    </location>
</feature>
<dbReference type="GO" id="GO:0016567">
    <property type="term" value="P:protein ubiquitination"/>
    <property type="evidence" value="ECO:0007669"/>
    <property type="project" value="InterPro"/>
</dbReference>
<dbReference type="eggNOG" id="KOG1987">
    <property type="taxonomic scope" value="Eukaryota"/>
</dbReference>
<evidence type="ECO:0008006" key="8">
    <source>
        <dbReference type="Google" id="ProtNLM"/>
    </source>
</evidence>
<evidence type="ECO:0000256" key="2">
    <source>
        <dbReference type="ARBA" id="ARBA00010846"/>
    </source>
</evidence>
<sequence length="363" mass="39640">MATASTVFSSSSTTSPPHSTMSTHSTELVKGSHQFTVPGYSLEKRNGSGHRITSGSFEVGGYSWAIHFYAAGSTKEKEGHVSVFLELQSTGVEEVAAKCSFHFNDAAASSLRSTEIHDFKPRTDWGFPEFMEIETVESVYLVNDCLTLHCAFEVVKQATTGATVSRLITVPPPSICRHLEQLLTEQGSDVTFRVGQSKYDAHRAVLAARSPVFSAQFFGPMATSEAGLSEVRIDDMESAVFEAVLHFVYTDTLPHVEEGTFQLEVSSKQEVVRTTVCEWLAAADRFDLVRMALLCETIGVANAAATLQLADRHHRTQLKEFCMDYIASPGMLAAMMATEGFKELKVASPSLLIEILEKLGSCS</sequence>
<evidence type="ECO:0000256" key="1">
    <source>
        <dbReference type="ARBA" id="ARBA00004906"/>
    </source>
</evidence>
<dbReference type="HOGENOM" id="CLU_004253_2_0_1"/>
<dbReference type="OMA" id="CEDALWE"/>
<dbReference type="AlphaFoldDB" id="J3MSW2"/>
<dbReference type="SUPFAM" id="SSF49599">
    <property type="entry name" value="TRAF domain-like"/>
    <property type="match status" value="1"/>
</dbReference>
<dbReference type="Gramene" id="OB08G21920.1">
    <property type="protein sequence ID" value="OB08G21920.1"/>
    <property type="gene ID" value="OB08G21920"/>
</dbReference>
<dbReference type="Gene3D" id="2.60.210.10">
    <property type="entry name" value="Apoptosis, Tumor Necrosis Factor Receptor Associated Protein 2, Chain A"/>
    <property type="match status" value="1"/>
</dbReference>
<dbReference type="InterPro" id="IPR002083">
    <property type="entry name" value="MATH/TRAF_dom"/>
</dbReference>
<dbReference type="SUPFAM" id="SSF54695">
    <property type="entry name" value="POZ domain"/>
    <property type="match status" value="1"/>
</dbReference>
<dbReference type="Pfam" id="PF24570">
    <property type="entry name" value="BACK_BPM_SPOP"/>
    <property type="match status" value="1"/>
</dbReference>
<dbReference type="Proteomes" id="UP000006038">
    <property type="component" value="Chromosome 8"/>
</dbReference>
<dbReference type="InterPro" id="IPR008974">
    <property type="entry name" value="TRAF-like"/>
</dbReference>
<comment type="pathway">
    <text evidence="1">Protein modification; protein ubiquitination.</text>
</comment>
<dbReference type="PROSITE" id="PS50097">
    <property type="entry name" value="BTB"/>
    <property type="match status" value="1"/>
</dbReference>
<dbReference type="InterPro" id="IPR000210">
    <property type="entry name" value="BTB/POZ_dom"/>
</dbReference>
<dbReference type="Gene3D" id="3.30.710.10">
    <property type="entry name" value="Potassium Channel Kv1.1, Chain A"/>
    <property type="match status" value="1"/>
</dbReference>
<evidence type="ECO:0000256" key="3">
    <source>
        <dbReference type="SAM" id="MobiDB-lite"/>
    </source>
</evidence>
<dbReference type="SMART" id="SM00225">
    <property type="entry name" value="BTB"/>
    <property type="match status" value="1"/>
</dbReference>
<dbReference type="CDD" id="cd00121">
    <property type="entry name" value="MATH"/>
    <property type="match status" value="1"/>
</dbReference>
<evidence type="ECO:0000313" key="6">
    <source>
        <dbReference type="EnsemblPlants" id="OB08G21920.1"/>
    </source>
</evidence>
<dbReference type="InterPro" id="IPR045005">
    <property type="entry name" value="BPM1-6"/>
</dbReference>
<feature type="compositionally biased region" description="Low complexity" evidence="3">
    <location>
        <begin position="1"/>
        <end position="26"/>
    </location>
</feature>
<dbReference type="Pfam" id="PF22486">
    <property type="entry name" value="MATH_2"/>
    <property type="match status" value="1"/>
</dbReference>
<dbReference type="Pfam" id="PF00651">
    <property type="entry name" value="BTB"/>
    <property type="match status" value="1"/>
</dbReference>
<protein>
    <recommendedName>
        <fullName evidence="8">BTB domain-containing protein</fullName>
    </recommendedName>
</protein>
<proteinExistence type="inferred from homology"/>
<reference evidence="6" key="1">
    <citation type="journal article" date="2013" name="Nat. Commun.">
        <title>Whole-genome sequencing of Oryza brachyantha reveals mechanisms underlying Oryza genome evolution.</title>
        <authorList>
            <person name="Chen J."/>
            <person name="Huang Q."/>
            <person name="Gao D."/>
            <person name="Wang J."/>
            <person name="Lang Y."/>
            <person name="Liu T."/>
            <person name="Li B."/>
            <person name="Bai Z."/>
            <person name="Luis Goicoechea J."/>
            <person name="Liang C."/>
            <person name="Chen C."/>
            <person name="Zhang W."/>
            <person name="Sun S."/>
            <person name="Liao Y."/>
            <person name="Zhang X."/>
            <person name="Yang L."/>
            <person name="Song C."/>
            <person name="Wang M."/>
            <person name="Shi J."/>
            <person name="Liu G."/>
            <person name="Liu J."/>
            <person name="Zhou H."/>
            <person name="Zhou W."/>
            <person name="Yu Q."/>
            <person name="An N."/>
            <person name="Chen Y."/>
            <person name="Cai Q."/>
            <person name="Wang B."/>
            <person name="Liu B."/>
            <person name="Min J."/>
            <person name="Huang Y."/>
            <person name="Wu H."/>
            <person name="Li Z."/>
            <person name="Zhang Y."/>
            <person name="Yin Y."/>
            <person name="Song W."/>
            <person name="Jiang J."/>
            <person name="Jackson S.A."/>
            <person name="Wing R.A."/>
            <person name="Wang J."/>
            <person name="Chen M."/>
        </authorList>
    </citation>
    <scope>NUCLEOTIDE SEQUENCE [LARGE SCALE GENOMIC DNA]</scope>
    <source>
        <strain evidence="6">cv. IRGC 101232</strain>
    </source>
</reference>
<dbReference type="PROSITE" id="PS50144">
    <property type="entry name" value="MATH"/>
    <property type="match status" value="1"/>
</dbReference>
<keyword evidence="7" id="KW-1185">Reference proteome</keyword>
<name>J3MSW2_ORYBR</name>